<feature type="compositionally biased region" description="Low complexity" evidence="1">
    <location>
        <begin position="697"/>
        <end position="708"/>
    </location>
</feature>
<evidence type="ECO:0000313" key="2">
    <source>
        <dbReference type="EMBL" id="KAF5357767.1"/>
    </source>
</evidence>
<gene>
    <name evidence="2" type="ORF">D9756_001233</name>
</gene>
<dbReference type="AlphaFoldDB" id="A0A8H5G3R6"/>
<keyword evidence="3" id="KW-1185">Reference proteome</keyword>
<feature type="compositionally biased region" description="Basic residues" evidence="1">
    <location>
        <begin position="47"/>
        <end position="65"/>
    </location>
</feature>
<evidence type="ECO:0008006" key="4">
    <source>
        <dbReference type="Google" id="ProtNLM"/>
    </source>
</evidence>
<sequence length="708" mass="78411">MEVGQPPRRQAAIKATTNLVESSSDEDKGYGTEVDDYHAIPRVTASKAKRNSKGNKTYGRKHSKVNPKGVATPLAGATTKKRKRATTASVGSQRKRQRGATQGGSGIRGDGVDDESDLTPLSSDDEQGTAKPFSRPLAVFPMQFASPASSSKQEHRSRPRSETLETLSLDEDSDDLPDVGTVLSQHDFPTRKGKKRKPPTSNSKHRPKSRRKHSQDDSPLSFASSPTLPPTLPPSSLPRRVPTDGNATEINTSDHFDRSYLSDDSDLELDNVTVGDLCLAKAKDGETAYWPAKILEVKRPPSGKGKQKKMYRVIFLDKKEKDIPRNRFFVSTQDEFYTCTIGLFESSHTDVVNDFDEESQQNDTRLDRASPRSRSPSPVDHPNPPILPGPDFCDLPLPHQLPYVTPILKVILNEQATWALRRHKMYMKGGATRQNLKDEGGLRGAMDAKNADDFLPLVEKWCLGVRGPYFVGDPAEETRTKDPGSMHVGGEESGTSELATTGSTAGAAPLEPAREAEVSPDSKVQRISFKGLSSQPKESGTEDPLFSEAENPPESEPPVTEPNSPLPPPPAQLPVMAQQGDPVPRTKRQRQRGCPDYENLSPLDKVQYCLDVLVPEALNQILLWRKGERRSVEVMWDNVEEEERLHERGEELLRETDWVMDIVRLRNMMEASFRKGKSAKSQVGQVKEKSLRRTRSGRVGSVVGSYKE</sequence>
<protein>
    <recommendedName>
        <fullName evidence="4">PWWP domain-containing protein</fullName>
    </recommendedName>
</protein>
<comment type="caution">
    <text evidence="2">The sequence shown here is derived from an EMBL/GenBank/DDBJ whole genome shotgun (WGS) entry which is preliminary data.</text>
</comment>
<evidence type="ECO:0000256" key="1">
    <source>
        <dbReference type="SAM" id="MobiDB-lite"/>
    </source>
</evidence>
<feature type="region of interest" description="Disordered" evidence="1">
    <location>
        <begin position="674"/>
        <end position="708"/>
    </location>
</feature>
<dbReference type="OrthoDB" id="2505887at2759"/>
<feature type="region of interest" description="Disordered" evidence="1">
    <location>
        <begin position="357"/>
        <end position="386"/>
    </location>
</feature>
<dbReference type="Proteomes" id="UP000559027">
    <property type="component" value="Unassembled WGS sequence"/>
</dbReference>
<proteinExistence type="predicted"/>
<organism evidence="2 3">
    <name type="scientific">Leucocoprinus leucothites</name>
    <dbReference type="NCBI Taxonomy" id="201217"/>
    <lineage>
        <taxon>Eukaryota</taxon>
        <taxon>Fungi</taxon>
        <taxon>Dikarya</taxon>
        <taxon>Basidiomycota</taxon>
        <taxon>Agaricomycotina</taxon>
        <taxon>Agaricomycetes</taxon>
        <taxon>Agaricomycetidae</taxon>
        <taxon>Agaricales</taxon>
        <taxon>Agaricineae</taxon>
        <taxon>Agaricaceae</taxon>
        <taxon>Leucocoprinus</taxon>
    </lineage>
</organism>
<feature type="region of interest" description="Disordered" evidence="1">
    <location>
        <begin position="1"/>
        <end position="256"/>
    </location>
</feature>
<reference evidence="2 3" key="1">
    <citation type="journal article" date="2020" name="ISME J.">
        <title>Uncovering the hidden diversity of litter-decomposition mechanisms in mushroom-forming fungi.</title>
        <authorList>
            <person name="Floudas D."/>
            <person name="Bentzer J."/>
            <person name="Ahren D."/>
            <person name="Johansson T."/>
            <person name="Persson P."/>
            <person name="Tunlid A."/>
        </authorList>
    </citation>
    <scope>NUCLEOTIDE SEQUENCE [LARGE SCALE GENOMIC DNA]</scope>
    <source>
        <strain evidence="2 3">CBS 146.42</strain>
    </source>
</reference>
<feature type="compositionally biased region" description="Acidic residues" evidence="1">
    <location>
        <begin position="112"/>
        <end position="127"/>
    </location>
</feature>
<feature type="compositionally biased region" description="Acidic residues" evidence="1">
    <location>
        <begin position="168"/>
        <end position="177"/>
    </location>
</feature>
<feature type="region of interest" description="Disordered" evidence="1">
    <location>
        <begin position="474"/>
        <end position="598"/>
    </location>
</feature>
<feature type="compositionally biased region" description="Pro residues" evidence="1">
    <location>
        <begin position="554"/>
        <end position="572"/>
    </location>
</feature>
<feature type="compositionally biased region" description="Basic and acidic residues" evidence="1">
    <location>
        <begin position="25"/>
        <end position="39"/>
    </location>
</feature>
<feature type="compositionally biased region" description="Pro residues" evidence="1">
    <location>
        <begin position="227"/>
        <end position="236"/>
    </location>
</feature>
<feature type="compositionally biased region" description="Basic residues" evidence="1">
    <location>
        <begin position="191"/>
        <end position="213"/>
    </location>
</feature>
<feature type="compositionally biased region" description="Polar residues" evidence="1">
    <location>
        <begin position="493"/>
        <end position="504"/>
    </location>
</feature>
<dbReference type="EMBL" id="JAACJO010000005">
    <property type="protein sequence ID" value="KAF5357767.1"/>
    <property type="molecule type" value="Genomic_DNA"/>
</dbReference>
<accession>A0A8H5G3R6</accession>
<name>A0A8H5G3R6_9AGAR</name>
<evidence type="ECO:0000313" key="3">
    <source>
        <dbReference type="Proteomes" id="UP000559027"/>
    </source>
</evidence>
<feature type="compositionally biased region" description="Basic and acidic residues" evidence="1">
    <location>
        <begin position="152"/>
        <end position="163"/>
    </location>
</feature>